<dbReference type="InterPro" id="IPR001584">
    <property type="entry name" value="Integrase_cat-core"/>
</dbReference>
<organism evidence="2 3">
    <name type="scientific">Lithospermum erythrorhizon</name>
    <name type="common">Purple gromwell</name>
    <name type="synonym">Lithospermum officinale var. erythrorhizon</name>
    <dbReference type="NCBI Taxonomy" id="34254"/>
    <lineage>
        <taxon>Eukaryota</taxon>
        <taxon>Viridiplantae</taxon>
        <taxon>Streptophyta</taxon>
        <taxon>Embryophyta</taxon>
        <taxon>Tracheophyta</taxon>
        <taxon>Spermatophyta</taxon>
        <taxon>Magnoliopsida</taxon>
        <taxon>eudicotyledons</taxon>
        <taxon>Gunneridae</taxon>
        <taxon>Pentapetalae</taxon>
        <taxon>asterids</taxon>
        <taxon>lamiids</taxon>
        <taxon>Boraginales</taxon>
        <taxon>Boraginaceae</taxon>
        <taxon>Boraginoideae</taxon>
        <taxon>Lithospermeae</taxon>
        <taxon>Lithospermum</taxon>
    </lineage>
</organism>
<dbReference type="PROSITE" id="PS50994">
    <property type="entry name" value="INTEGRASE"/>
    <property type="match status" value="1"/>
</dbReference>
<name>A0AAV3RWV9_LITER</name>
<proteinExistence type="predicted"/>
<evidence type="ECO:0000259" key="1">
    <source>
        <dbReference type="PROSITE" id="PS50994"/>
    </source>
</evidence>
<evidence type="ECO:0000313" key="3">
    <source>
        <dbReference type="Proteomes" id="UP001454036"/>
    </source>
</evidence>
<keyword evidence="3" id="KW-1185">Reference proteome</keyword>
<dbReference type="GO" id="GO:0003676">
    <property type="term" value="F:nucleic acid binding"/>
    <property type="evidence" value="ECO:0007669"/>
    <property type="project" value="InterPro"/>
</dbReference>
<dbReference type="SUPFAM" id="SSF53098">
    <property type="entry name" value="Ribonuclease H-like"/>
    <property type="match status" value="1"/>
</dbReference>
<dbReference type="Proteomes" id="UP001454036">
    <property type="component" value="Unassembled WGS sequence"/>
</dbReference>
<dbReference type="PANTHER" id="PTHR37984:SF5">
    <property type="entry name" value="PROTEIN NYNRIN-LIKE"/>
    <property type="match status" value="1"/>
</dbReference>
<dbReference type="InterPro" id="IPR012337">
    <property type="entry name" value="RNaseH-like_sf"/>
</dbReference>
<sequence length="86" mass="9832">MSGKQEEVVDFIKSNIIYRFGVAKYIITDNGKAFDNKMIADLCNRFKIRKYHSTMYYPQANGLAEAFNNTLSNLIKCEEVQKGLAT</sequence>
<dbReference type="InterPro" id="IPR050951">
    <property type="entry name" value="Retrovirus_Pol_polyprotein"/>
</dbReference>
<accession>A0AAV3RWV9</accession>
<dbReference type="EMBL" id="BAABME010012177">
    <property type="protein sequence ID" value="GAA0184802.1"/>
    <property type="molecule type" value="Genomic_DNA"/>
</dbReference>
<dbReference type="Gene3D" id="3.30.420.10">
    <property type="entry name" value="Ribonuclease H-like superfamily/Ribonuclease H"/>
    <property type="match status" value="1"/>
</dbReference>
<feature type="domain" description="Integrase catalytic" evidence="1">
    <location>
        <begin position="1"/>
        <end position="86"/>
    </location>
</feature>
<reference evidence="2 3" key="1">
    <citation type="submission" date="2024-01" db="EMBL/GenBank/DDBJ databases">
        <title>The complete chloroplast genome sequence of Lithospermum erythrorhizon: insights into the phylogenetic relationship among Boraginaceae species and the maternal lineages of purple gromwells.</title>
        <authorList>
            <person name="Okada T."/>
            <person name="Watanabe K."/>
        </authorList>
    </citation>
    <scope>NUCLEOTIDE SEQUENCE [LARGE SCALE GENOMIC DNA]</scope>
</reference>
<gene>
    <name evidence="2" type="ORF">LIER_32090</name>
</gene>
<protein>
    <recommendedName>
        <fullName evidence="1">Integrase catalytic domain-containing protein</fullName>
    </recommendedName>
</protein>
<evidence type="ECO:0000313" key="2">
    <source>
        <dbReference type="EMBL" id="GAA0184802.1"/>
    </source>
</evidence>
<comment type="caution">
    <text evidence="2">The sequence shown here is derived from an EMBL/GenBank/DDBJ whole genome shotgun (WGS) entry which is preliminary data.</text>
</comment>
<dbReference type="GO" id="GO:0015074">
    <property type="term" value="P:DNA integration"/>
    <property type="evidence" value="ECO:0007669"/>
    <property type="project" value="InterPro"/>
</dbReference>
<dbReference type="InterPro" id="IPR036397">
    <property type="entry name" value="RNaseH_sf"/>
</dbReference>
<dbReference type="AlphaFoldDB" id="A0AAV3RWV9"/>
<dbReference type="PANTHER" id="PTHR37984">
    <property type="entry name" value="PROTEIN CBG26694"/>
    <property type="match status" value="1"/>
</dbReference>